<dbReference type="InterPro" id="IPR058192">
    <property type="entry name" value="WHD_ROQ1-like"/>
</dbReference>
<dbReference type="GO" id="GO:0006952">
    <property type="term" value="P:defense response"/>
    <property type="evidence" value="ECO:0007669"/>
    <property type="project" value="InterPro"/>
</dbReference>
<dbReference type="Proteomes" id="UP001154282">
    <property type="component" value="Unassembled WGS sequence"/>
</dbReference>
<dbReference type="PANTHER" id="PTHR11017">
    <property type="entry name" value="LEUCINE-RICH REPEAT-CONTAINING PROTEIN"/>
    <property type="match status" value="1"/>
</dbReference>
<dbReference type="PROSITE" id="PS50104">
    <property type="entry name" value="TIR"/>
    <property type="match status" value="1"/>
</dbReference>
<comment type="caution">
    <text evidence="4">The sequence shown here is derived from an EMBL/GenBank/DDBJ whole genome shotgun (WGS) entry which is preliminary data.</text>
</comment>
<gene>
    <name evidence="4" type="ORF">LITE_LOCUS15830</name>
</gene>
<keyword evidence="5" id="KW-1185">Reference proteome</keyword>
<dbReference type="InterPro" id="IPR035897">
    <property type="entry name" value="Toll_tir_struct_dom_sf"/>
</dbReference>
<dbReference type="SUPFAM" id="SSF52540">
    <property type="entry name" value="P-loop containing nucleoside triphosphate hydrolases"/>
    <property type="match status" value="1"/>
</dbReference>
<evidence type="ECO:0000259" key="3">
    <source>
        <dbReference type="PROSITE" id="PS50104"/>
    </source>
</evidence>
<proteinExistence type="predicted"/>
<dbReference type="Gene3D" id="1.10.8.430">
    <property type="entry name" value="Helical domain of apoptotic protease-activating factors"/>
    <property type="match status" value="1"/>
</dbReference>
<dbReference type="SMART" id="SM00255">
    <property type="entry name" value="TIR"/>
    <property type="match status" value="1"/>
</dbReference>
<dbReference type="PANTHER" id="PTHR11017:SF305">
    <property type="entry name" value="TMV RESISTANCE PROTEIN N-LIKE"/>
    <property type="match status" value="1"/>
</dbReference>
<dbReference type="InterPro" id="IPR044974">
    <property type="entry name" value="Disease_R_plants"/>
</dbReference>
<feature type="domain" description="TIR" evidence="3">
    <location>
        <begin position="4"/>
        <end position="165"/>
    </location>
</feature>
<dbReference type="SUPFAM" id="SSF52200">
    <property type="entry name" value="Toll/Interleukin receptor TIR domain"/>
    <property type="match status" value="1"/>
</dbReference>
<dbReference type="InterPro" id="IPR000157">
    <property type="entry name" value="TIR_dom"/>
</dbReference>
<dbReference type="GO" id="GO:0007165">
    <property type="term" value="P:signal transduction"/>
    <property type="evidence" value="ECO:0007669"/>
    <property type="project" value="InterPro"/>
</dbReference>
<evidence type="ECO:0000313" key="5">
    <source>
        <dbReference type="Proteomes" id="UP001154282"/>
    </source>
</evidence>
<evidence type="ECO:0000313" key="4">
    <source>
        <dbReference type="EMBL" id="CAI0413198.1"/>
    </source>
</evidence>
<sequence>MPPFTYHVFLSFRGKDTRKNFTDHLHRALKQEGFHTFKDDNDINRGKNIGEETKQAIRQSRVSIIVFSKDYTSSFWCLDELAMIMEEHRRSAPHHVVLPVYYDVNPADLAKQMGSCFAKGSAEMEIVGVWKEALLQVSEIAGLVLQNGYEARFIQDIVEKVRSRVTRVPLHVPSNLVGVDHHINRISSWVLQSDECSSASNGVLAVIYGIGGVGKTTIAKAGYNLSFDKFDGSSFLANVKEASEQHNGLVNLQRQLVMDVSGNEGGDVKINRLNNLHEGVLHVRDAICFKRVLLVLDDVDEVDQLDAILGARDCCCRGSKIIVTTRHESLFRRSDMTTKFRVEPLDETNSLELFSWHAFEQHHPLRSHVKHSKSVANYCQGLPLALEVLGSSLANKSIELWESALEEMETIPPRKVLKILKISYDSLENDHHRRVFLDVACFFVGMKKDYVVNILNGFEISAAYTIQSLMDRYLVTVDEDRRVRMHQLVRDMGRAIVFDESENPGERSRLWRQKDAIEALRESTGTERVRGLSLNLEEHGHGSPDEDSSRKCLLRLFRWCRKADGSRKLPDGMMKFQTKALAKMSRLRLLKLGHVKLNGEEYKDLPRSLIWLLWRGFPLKSIPQAWHLEKLVVLDMRHSCLKFAWKGLKFLRELKILNLSHSHDLVRTPDFLSLPSLEKVVLKGCIRLLEINKSIVHLKKLAVLNLKNCMSLRRLPNNFELLSLEELVLSGCTNLDLPIKPWKMESLKSLHMDGVAVNQSHKKKLTSLSVSVLPYSLLPETFTDLSVLESLDLSGCNSLIWLPELPRSLEKLNVFHCNLLRRITNLPNFYNLLLLSIIYCNELVEIQGIFKLEPAGEDAIELINQSQLYHLESADKIEVTLINMLTSTTMKASSLQILHECGISNLYLPGIELPSWFHHQKEGSFLQFQVHVVPGHELCGLNLCVIYGYDDSKPSREISVDRDWIEFVARITNQTKGEKWVYYPIILGIPEGNNEMLWLSHWKFDKGLIGSGDKVDVSVQARPLVVRRCGVHLVYRKVSMTHVKLGSEKGASLEEMTISDYAKATGKIKPGCNLLNNYVYSGCSMFYIEEEGEPKKHLFYEAHFFS</sequence>
<dbReference type="InterPro" id="IPR027417">
    <property type="entry name" value="P-loop_NTPase"/>
</dbReference>
<dbReference type="PRINTS" id="PR00364">
    <property type="entry name" value="DISEASERSIST"/>
</dbReference>
<name>A0AAV0JT96_9ROSI</name>
<dbReference type="Pfam" id="PF00931">
    <property type="entry name" value="NB-ARC"/>
    <property type="match status" value="1"/>
</dbReference>
<dbReference type="InterPro" id="IPR002182">
    <property type="entry name" value="NB-ARC"/>
</dbReference>
<dbReference type="InterPro" id="IPR032675">
    <property type="entry name" value="LRR_dom_sf"/>
</dbReference>
<evidence type="ECO:0000256" key="1">
    <source>
        <dbReference type="ARBA" id="ARBA00022614"/>
    </source>
</evidence>
<reference evidence="4" key="1">
    <citation type="submission" date="2022-08" db="EMBL/GenBank/DDBJ databases">
        <authorList>
            <person name="Gutierrez-Valencia J."/>
        </authorList>
    </citation>
    <scope>NUCLEOTIDE SEQUENCE</scope>
</reference>
<accession>A0AAV0JT96</accession>
<protein>
    <recommendedName>
        <fullName evidence="3">TIR domain-containing protein</fullName>
    </recommendedName>
</protein>
<keyword evidence="1" id="KW-0433">Leucine-rich repeat</keyword>
<organism evidence="4 5">
    <name type="scientific">Linum tenue</name>
    <dbReference type="NCBI Taxonomy" id="586396"/>
    <lineage>
        <taxon>Eukaryota</taxon>
        <taxon>Viridiplantae</taxon>
        <taxon>Streptophyta</taxon>
        <taxon>Embryophyta</taxon>
        <taxon>Tracheophyta</taxon>
        <taxon>Spermatophyta</taxon>
        <taxon>Magnoliopsida</taxon>
        <taxon>eudicotyledons</taxon>
        <taxon>Gunneridae</taxon>
        <taxon>Pentapetalae</taxon>
        <taxon>rosids</taxon>
        <taxon>fabids</taxon>
        <taxon>Malpighiales</taxon>
        <taxon>Linaceae</taxon>
        <taxon>Linum</taxon>
    </lineage>
</organism>
<dbReference type="EMBL" id="CAMGYJ010000005">
    <property type="protein sequence ID" value="CAI0413198.1"/>
    <property type="molecule type" value="Genomic_DNA"/>
</dbReference>
<dbReference type="Pfam" id="PF01582">
    <property type="entry name" value="TIR"/>
    <property type="match status" value="1"/>
</dbReference>
<dbReference type="InterPro" id="IPR042197">
    <property type="entry name" value="Apaf_helical"/>
</dbReference>
<evidence type="ECO:0000256" key="2">
    <source>
        <dbReference type="ARBA" id="ARBA00022737"/>
    </source>
</evidence>
<dbReference type="Pfam" id="PF23282">
    <property type="entry name" value="WHD_ROQ1"/>
    <property type="match status" value="1"/>
</dbReference>
<dbReference type="AlphaFoldDB" id="A0AAV0JT96"/>
<dbReference type="Gene3D" id="3.80.10.10">
    <property type="entry name" value="Ribonuclease Inhibitor"/>
    <property type="match status" value="1"/>
</dbReference>
<dbReference type="SUPFAM" id="SSF52058">
    <property type="entry name" value="L domain-like"/>
    <property type="match status" value="1"/>
</dbReference>
<dbReference type="Gene3D" id="3.40.50.10140">
    <property type="entry name" value="Toll/interleukin-1 receptor homology (TIR) domain"/>
    <property type="match status" value="1"/>
</dbReference>
<dbReference type="GO" id="GO:0043531">
    <property type="term" value="F:ADP binding"/>
    <property type="evidence" value="ECO:0007669"/>
    <property type="project" value="InterPro"/>
</dbReference>
<dbReference type="Gene3D" id="3.40.50.300">
    <property type="entry name" value="P-loop containing nucleotide triphosphate hydrolases"/>
    <property type="match status" value="1"/>
</dbReference>
<keyword evidence="2" id="KW-0677">Repeat</keyword>